<feature type="transmembrane region" description="Helical" evidence="6">
    <location>
        <begin position="51"/>
        <end position="73"/>
    </location>
</feature>
<accession>A0A1B1TFM9</accession>
<dbReference type="EMBL" id="KP211923">
    <property type="protein sequence ID" value="ANV81083.1"/>
    <property type="molecule type" value="Genomic_DNA"/>
</dbReference>
<evidence type="ECO:0000256" key="3">
    <source>
        <dbReference type="ARBA" id="ARBA00022692"/>
    </source>
</evidence>
<reference evidence="7" key="2">
    <citation type="journal article" date="2015" name="ISME J.">
        <title>A new class of marine Euryarchaeota group II from the Mediterranean deep chlorophyll maximum.</title>
        <authorList>
            <person name="Martin-Cuadrado A.B."/>
            <person name="Garcia-Heredia I."/>
            <person name="Molto A.G."/>
            <person name="Lopez-Ubeda R."/>
            <person name="Kimes N."/>
            <person name="Lopez-Garcia P."/>
            <person name="Moreira D."/>
            <person name="Rodriguez-Valera F."/>
        </authorList>
    </citation>
    <scope>NUCLEOTIDE SEQUENCE</scope>
</reference>
<keyword evidence="2" id="KW-1003">Cell membrane</keyword>
<organism evidence="7">
    <name type="scientific">uncultured Poseidoniia archaeon</name>
    <dbReference type="NCBI Taxonomy" id="1697135"/>
    <lineage>
        <taxon>Archaea</taxon>
        <taxon>Methanobacteriati</taxon>
        <taxon>Thermoplasmatota</taxon>
        <taxon>Candidatus Poseidoniia</taxon>
        <taxon>environmental samples</taxon>
    </lineage>
</organism>
<name>A0A1B1TFM9_9ARCH</name>
<evidence type="ECO:0000313" key="7">
    <source>
        <dbReference type="EMBL" id="ANV81083.1"/>
    </source>
</evidence>
<reference evidence="7" key="1">
    <citation type="submission" date="2014-11" db="EMBL/GenBank/DDBJ databases">
        <authorList>
            <person name="Zhu J."/>
            <person name="Qi W."/>
            <person name="Song R."/>
        </authorList>
    </citation>
    <scope>NUCLEOTIDE SEQUENCE</scope>
</reference>
<evidence type="ECO:0000256" key="6">
    <source>
        <dbReference type="SAM" id="Phobius"/>
    </source>
</evidence>
<evidence type="ECO:0000256" key="2">
    <source>
        <dbReference type="ARBA" id="ARBA00022475"/>
    </source>
</evidence>
<feature type="transmembrane region" description="Helical" evidence="6">
    <location>
        <begin position="12"/>
        <end position="31"/>
    </location>
</feature>
<keyword evidence="4 6" id="KW-1133">Transmembrane helix</keyword>
<keyword evidence="5 6" id="KW-0472">Membrane</keyword>
<dbReference type="AlphaFoldDB" id="A0A1B1TFM9"/>
<dbReference type="GO" id="GO:0005886">
    <property type="term" value="C:plasma membrane"/>
    <property type="evidence" value="ECO:0007669"/>
    <property type="project" value="UniProtKB-SubCell"/>
</dbReference>
<dbReference type="Pfam" id="PF03626">
    <property type="entry name" value="COX4_pro"/>
    <property type="match status" value="1"/>
</dbReference>
<protein>
    <recommendedName>
        <fullName evidence="8">Cytochrome C oxidase subunit IV family protein</fullName>
    </recommendedName>
</protein>
<proteinExistence type="predicted"/>
<evidence type="ECO:0008006" key="8">
    <source>
        <dbReference type="Google" id="ProtNLM"/>
    </source>
</evidence>
<comment type="subcellular location">
    <subcellularLocation>
        <location evidence="1">Cell membrane</location>
        <topology evidence="1">Multi-pass membrane protein</topology>
    </subcellularLocation>
</comment>
<sequence>MGEHKTIMGKDLYWMNFFGLMILTLIEVAAVGLDLSPETTGLSYTEKELTLFILVGIGLPKFIMIAAIFMHLWGDEDSKILTLTALFPAFFIIVMILFIGLTHPEATTGLPEWCRPGFYN</sequence>
<dbReference type="InterPro" id="IPR005171">
    <property type="entry name" value="Cyt_c_oxidase_su4_prok"/>
</dbReference>
<keyword evidence="3 6" id="KW-0812">Transmembrane</keyword>
<feature type="transmembrane region" description="Helical" evidence="6">
    <location>
        <begin position="80"/>
        <end position="101"/>
    </location>
</feature>
<evidence type="ECO:0000256" key="4">
    <source>
        <dbReference type="ARBA" id="ARBA00022989"/>
    </source>
</evidence>
<evidence type="ECO:0000256" key="5">
    <source>
        <dbReference type="ARBA" id="ARBA00023136"/>
    </source>
</evidence>
<evidence type="ECO:0000256" key="1">
    <source>
        <dbReference type="ARBA" id="ARBA00004651"/>
    </source>
</evidence>